<accession>A0AAE4CR13</accession>
<comment type="caution">
    <text evidence="1">The sequence shown here is derived from an EMBL/GenBank/DDBJ whole genome shotgun (WGS) entry which is preliminary data.</text>
</comment>
<dbReference type="SUPFAM" id="SSF141571">
    <property type="entry name" value="Pentapeptide repeat-like"/>
    <property type="match status" value="1"/>
</dbReference>
<dbReference type="AlphaFoldDB" id="A0AAE4CR13"/>
<organism evidence="1 2">
    <name type="scientific">Catenuloplanes niger</name>
    <dbReference type="NCBI Taxonomy" id="587534"/>
    <lineage>
        <taxon>Bacteria</taxon>
        <taxon>Bacillati</taxon>
        <taxon>Actinomycetota</taxon>
        <taxon>Actinomycetes</taxon>
        <taxon>Micromonosporales</taxon>
        <taxon>Micromonosporaceae</taxon>
        <taxon>Catenuloplanes</taxon>
    </lineage>
</organism>
<evidence type="ECO:0000313" key="1">
    <source>
        <dbReference type="EMBL" id="MDR7321565.1"/>
    </source>
</evidence>
<dbReference type="Proteomes" id="UP001183629">
    <property type="component" value="Unassembled WGS sequence"/>
</dbReference>
<reference evidence="1 2" key="1">
    <citation type="submission" date="2023-07" db="EMBL/GenBank/DDBJ databases">
        <title>Sequencing the genomes of 1000 actinobacteria strains.</title>
        <authorList>
            <person name="Klenk H.-P."/>
        </authorList>
    </citation>
    <scope>NUCLEOTIDE SEQUENCE [LARGE SCALE GENOMIC DNA]</scope>
    <source>
        <strain evidence="1 2">DSM 44711</strain>
    </source>
</reference>
<protein>
    <submittedName>
        <fullName evidence="1">Uncharacterized protein</fullName>
    </submittedName>
</protein>
<dbReference type="EMBL" id="JAVDYC010000001">
    <property type="protein sequence ID" value="MDR7321565.1"/>
    <property type="molecule type" value="Genomic_DNA"/>
</dbReference>
<proteinExistence type="predicted"/>
<name>A0AAE4CR13_9ACTN</name>
<evidence type="ECO:0000313" key="2">
    <source>
        <dbReference type="Proteomes" id="UP001183629"/>
    </source>
</evidence>
<keyword evidence="2" id="KW-1185">Reference proteome</keyword>
<sequence length="369" mass="36275">MVVAPSAALVAAVGGAVSARVVSVRAARVAAGLARFVSVLPVGAALLPEVVFVAFPASARTVLVAFAVFSPDAVIARFPAGAVFTGATSAAAFPGATFTGMASAAAVPADATLAAAVPAGPALAGAALARAALAGAALADTVRADAVLTGAVPAGVALADAALADTVRADPPPVDSALVDSTLARPALAGAAFAAPLPVPVDTAPVDRAAFPARDVPVAAVSAPGFPPGAPVAVLAVLFFRAAGLPGFASVRPRAGPRFGELTDPVVAGPAGFAATPARPRFPGLAAVAVVAMVAAVPARPDTLRPVAAWSPVVTFLAMSARLTMAPPTCKKRAHGGRRALRRFARIRTVSESDNRAHRGEPFSPHLSG</sequence>
<gene>
    <name evidence="1" type="ORF">J2S44_001815</name>
</gene>
<dbReference type="RefSeq" id="WP_310410644.1">
    <property type="nucleotide sequence ID" value="NZ_JAVDYC010000001.1"/>
</dbReference>